<dbReference type="RefSeq" id="WP_307556780.1">
    <property type="nucleotide sequence ID" value="NZ_JAUSQU010000001.1"/>
</dbReference>
<evidence type="ECO:0000256" key="1">
    <source>
        <dbReference type="SAM" id="MobiDB-lite"/>
    </source>
</evidence>
<organism evidence="2 3">
    <name type="scientific">Streptosporangium lutulentum</name>
    <dbReference type="NCBI Taxonomy" id="1461250"/>
    <lineage>
        <taxon>Bacteria</taxon>
        <taxon>Bacillati</taxon>
        <taxon>Actinomycetota</taxon>
        <taxon>Actinomycetes</taxon>
        <taxon>Streptosporangiales</taxon>
        <taxon>Streptosporangiaceae</taxon>
        <taxon>Streptosporangium</taxon>
    </lineage>
</organism>
<comment type="caution">
    <text evidence="2">The sequence shown here is derived from an EMBL/GenBank/DDBJ whole genome shotgun (WGS) entry which is preliminary data.</text>
</comment>
<evidence type="ECO:0000313" key="2">
    <source>
        <dbReference type="EMBL" id="MDP9842914.1"/>
    </source>
</evidence>
<reference evidence="2 3" key="1">
    <citation type="submission" date="2023-07" db="EMBL/GenBank/DDBJ databases">
        <title>Sequencing the genomes of 1000 actinobacteria strains.</title>
        <authorList>
            <person name="Klenk H.-P."/>
        </authorList>
    </citation>
    <scope>NUCLEOTIDE SEQUENCE [LARGE SCALE GENOMIC DNA]</scope>
    <source>
        <strain evidence="2 3">DSM 46740</strain>
    </source>
</reference>
<gene>
    <name evidence="2" type="ORF">J2853_002125</name>
</gene>
<protein>
    <recommendedName>
        <fullName evidence="4">Transcriptional regulator</fullName>
    </recommendedName>
</protein>
<proteinExistence type="predicted"/>
<dbReference type="Proteomes" id="UP001225356">
    <property type="component" value="Unassembled WGS sequence"/>
</dbReference>
<feature type="region of interest" description="Disordered" evidence="1">
    <location>
        <begin position="74"/>
        <end position="99"/>
    </location>
</feature>
<dbReference type="EMBL" id="JAUSQU010000001">
    <property type="protein sequence ID" value="MDP9842914.1"/>
    <property type="molecule type" value="Genomic_DNA"/>
</dbReference>
<sequence length="99" mass="10276">MNDSGLTDAVVHDALTVLAALVYAARPLTVDDLATALDWPVQRAVGALDAIGRRPILSDPLAVERLGCGGYAVTPRPDRLSPAQRDALSPGTGRDGIGM</sequence>
<evidence type="ECO:0000313" key="3">
    <source>
        <dbReference type="Proteomes" id="UP001225356"/>
    </source>
</evidence>
<accession>A0ABT9QA06</accession>
<keyword evidence="3" id="KW-1185">Reference proteome</keyword>
<evidence type="ECO:0008006" key="4">
    <source>
        <dbReference type="Google" id="ProtNLM"/>
    </source>
</evidence>
<name>A0ABT9QA06_9ACTN</name>